<keyword evidence="1" id="KW-0812">Transmembrane</keyword>
<protein>
    <submittedName>
        <fullName evidence="2">Uncharacterized protein</fullName>
    </submittedName>
</protein>
<keyword evidence="1" id="KW-0472">Membrane</keyword>
<sequence length="453" mass="52251">MRKYVVIVFMLMFFLHPITSVILANSGPVYWEGEPGHSILSVEKNSPIIVQKEELTFDLADDNAIDGKVTALYEMYNPTSELLEVAMVFPYIGNLLYLTQDNITIIANGKMIDYQMFIGDRLDSGDKEELFHFDNIVHSISGEVYEGEHFTNNQVGNLYTIKPIGPTDNTITVDVNFDLESDSEETYFISNGFYSYGWYNNSIELSTRYTGEDIELFVIGEEDINLNIHAYIDNKEDIVDYEVFTQQKEIRDILQNLIDKRTQDFDDMISQEQLYNLYASALDNDLFIYGHSSEQDLFEEAYLQRLILLKYIVEFPPNQLQEVSVTYEITGEMDRTETVDPLYTYEYIFNPANNWHDFHQLSIFITTPDHSPFIVNSSIDLVKLEDNIYTTSVEGLPAEDLFFTLYSKEEVIKNEGPSRSMIAPLLNYSVPILGIFSILVIGAIITRRLKRHQ</sequence>
<keyword evidence="1" id="KW-1133">Transmembrane helix</keyword>
<proteinExistence type="predicted"/>
<evidence type="ECO:0000313" key="2">
    <source>
        <dbReference type="EMBL" id="MBU9720045.1"/>
    </source>
</evidence>
<gene>
    <name evidence="2" type="ORF">KS407_01145</name>
</gene>
<accession>A0ABS6JS99</accession>
<dbReference type="Proteomes" id="UP000790580">
    <property type="component" value="Unassembled WGS sequence"/>
</dbReference>
<dbReference type="RefSeq" id="WP_088075203.1">
    <property type="nucleotide sequence ID" value="NZ_JAHQCR010000010.1"/>
</dbReference>
<dbReference type="EMBL" id="JAHQCR010000010">
    <property type="protein sequence ID" value="MBU9720045.1"/>
    <property type="molecule type" value="Genomic_DNA"/>
</dbReference>
<organism evidence="2 3">
    <name type="scientific">Evansella alkalicola</name>
    <dbReference type="NCBI Taxonomy" id="745819"/>
    <lineage>
        <taxon>Bacteria</taxon>
        <taxon>Bacillati</taxon>
        <taxon>Bacillota</taxon>
        <taxon>Bacilli</taxon>
        <taxon>Bacillales</taxon>
        <taxon>Bacillaceae</taxon>
        <taxon>Evansella</taxon>
    </lineage>
</organism>
<evidence type="ECO:0000256" key="1">
    <source>
        <dbReference type="SAM" id="Phobius"/>
    </source>
</evidence>
<keyword evidence="3" id="KW-1185">Reference proteome</keyword>
<name>A0ABS6JS99_9BACI</name>
<reference evidence="2 3" key="1">
    <citation type="submission" date="2021-06" db="EMBL/GenBank/DDBJ databases">
        <title>Bacillus sp. RD4P76, an endophyte from a halophyte.</title>
        <authorList>
            <person name="Sun J.-Q."/>
        </authorList>
    </citation>
    <scope>NUCLEOTIDE SEQUENCE [LARGE SCALE GENOMIC DNA]</scope>
    <source>
        <strain evidence="2 3">JCM 17098</strain>
    </source>
</reference>
<feature type="transmembrane region" description="Helical" evidence="1">
    <location>
        <begin position="425"/>
        <end position="445"/>
    </location>
</feature>
<evidence type="ECO:0000313" key="3">
    <source>
        <dbReference type="Proteomes" id="UP000790580"/>
    </source>
</evidence>
<comment type="caution">
    <text evidence="2">The sequence shown here is derived from an EMBL/GenBank/DDBJ whole genome shotgun (WGS) entry which is preliminary data.</text>
</comment>